<dbReference type="InParanoid" id="K3WQM2"/>
<evidence type="ECO:0000313" key="2">
    <source>
        <dbReference type="Proteomes" id="UP000019132"/>
    </source>
</evidence>
<reference evidence="1" key="3">
    <citation type="submission" date="2015-02" db="UniProtKB">
        <authorList>
            <consortium name="EnsemblProtists"/>
        </authorList>
    </citation>
    <scope>IDENTIFICATION</scope>
    <source>
        <strain evidence="1">DAOM BR144</strain>
    </source>
</reference>
<organism evidence="1 2">
    <name type="scientific">Globisporangium ultimum (strain ATCC 200006 / CBS 805.95 / DAOM BR144)</name>
    <name type="common">Pythium ultimum</name>
    <dbReference type="NCBI Taxonomy" id="431595"/>
    <lineage>
        <taxon>Eukaryota</taxon>
        <taxon>Sar</taxon>
        <taxon>Stramenopiles</taxon>
        <taxon>Oomycota</taxon>
        <taxon>Peronosporomycetes</taxon>
        <taxon>Pythiales</taxon>
        <taxon>Pythiaceae</taxon>
        <taxon>Globisporangium</taxon>
    </lineage>
</organism>
<reference evidence="2" key="2">
    <citation type="submission" date="2010-04" db="EMBL/GenBank/DDBJ databases">
        <authorList>
            <person name="Buell R."/>
            <person name="Hamilton J."/>
            <person name="Hostetler J."/>
        </authorList>
    </citation>
    <scope>NUCLEOTIDE SEQUENCE [LARGE SCALE GENOMIC DNA]</scope>
    <source>
        <strain evidence="2">DAOM:BR144</strain>
    </source>
</reference>
<dbReference type="Proteomes" id="UP000019132">
    <property type="component" value="Unassembled WGS sequence"/>
</dbReference>
<evidence type="ECO:0000313" key="1">
    <source>
        <dbReference type="EnsemblProtists" id="PYU1_T007264"/>
    </source>
</evidence>
<dbReference type="AlphaFoldDB" id="K3WQM2"/>
<dbReference type="EnsemblProtists" id="PYU1_T007264">
    <property type="protein sequence ID" value="PYU1_T007264"/>
    <property type="gene ID" value="PYU1_G007249"/>
</dbReference>
<dbReference type="VEuPathDB" id="FungiDB:PYU1_G007249"/>
<dbReference type="HOGENOM" id="CLU_2927697_0_0_1"/>
<reference evidence="2" key="1">
    <citation type="journal article" date="2010" name="Genome Biol.">
        <title>Genome sequence of the necrotrophic plant pathogen Pythium ultimum reveals original pathogenicity mechanisms and effector repertoire.</title>
        <authorList>
            <person name="Levesque C.A."/>
            <person name="Brouwer H."/>
            <person name="Cano L."/>
            <person name="Hamilton J.P."/>
            <person name="Holt C."/>
            <person name="Huitema E."/>
            <person name="Raffaele S."/>
            <person name="Robideau G.P."/>
            <person name="Thines M."/>
            <person name="Win J."/>
            <person name="Zerillo M.M."/>
            <person name="Beakes G.W."/>
            <person name="Boore J.L."/>
            <person name="Busam D."/>
            <person name="Dumas B."/>
            <person name="Ferriera S."/>
            <person name="Fuerstenberg S.I."/>
            <person name="Gachon C.M."/>
            <person name="Gaulin E."/>
            <person name="Govers F."/>
            <person name="Grenville-Briggs L."/>
            <person name="Horner N."/>
            <person name="Hostetler J."/>
            <person name="Jiang R.H."/>
            <person name="Johnson J."/>
            <person name="Krajaejun T."/>
            <person name="Lin H."/>
            <person name="Meijer H.J."/>
            <person name="Moore B."/>
            <person name="Morris P."/>
            <person name="Phuntmart V."/>
            <person name="Puiu D."/>
            <person name="Shetty J."/>
            <person name="Stajich J.E."/>
            <person name="Tripathy S."/>
            <person name="Wawra S."/>
            <person name="van West P."/>
            <person name="Whitty B.R."/>
            <person name="Coutinho P.M."/>
            <person name="Henrissat B."/>
            <person name="Martin F."/>
            <person name="Thomas P.D."/>
            <person name="Tyler B.M."/>
            <person name="De Vries R.P."/>
            <person name="Kamoun S."/>
            <person name="Yandell M."/>
            <person name="Tisserat N."/>
            <person name="Buell C.R."/>
        </authorList>
    </citation>
    <scope>NUCLEOTIDE SEQUENCE</scope>
    <source>
        <strain evidence="2">DAOM:BR144</strain>
    </source>
</reference>
<protein>
    <submittedName>
        <fullName evidence="1">Uncharacterized protein</fullName>
    </submittedName>
</protein>
<name>K3WQM2_GLOUD</name>
<dbReference type="EMBL" id="GL376629">
    <property type="status" value="NOT_ANNOTATED_CDS"/>
    <property type="molecule type" value="Genomic_DNA"/>
</dbReference>
<proteinExistence type="predicted"/>
<sequence length="61" mass="6765">MWISALPMVDKTTLEQMCLTHKQQSSLVVKSLHFSVASKHSSAKLNNSGNVKYCCKLLNGQ</sequence>
<keyword evidence="2" id="KW-1185">Reference proteome</keyword>
<accession>K3WQM2</accession>